<dbReference type="Proteomes" id="UP000029725">
    <property type="component" value="Unassembled WGS sequence"/>
</dbReference>
<dbReference type="AlphaFoldDB" id="A0A098VPF9"/>
<dbReference type="HOGENOM" id="CLU_114656_0_2_1"/>
<dbReference type="OrthoDB" id="1227494at2759"/>
<dbReference type="FunFam" id="1.10.10.1410:FF:000002">
    <property type="entry name" value="60S acidic ribosomal protein P2"/>
    <property type="match status" value="1"/>
</dbReference>
<evidence type="ECO:0000256" key="3">
    <source>
        <dbReference type="ARBA" id="ARBA00023274"/>
    </source>
</evidence>
<evidence type="ECO:0000256" key="4">
    <source>
        <dbReference type="SAM" id="MobiDB-lite"/>
    </source>
</evidence>
<dbReference type="Pfam" id="PF00428">
    <property type="entry name" value="Ribosomal_60s"/>
    <property type="match status" value="1"/>
</dbReference>
<dbReference type="GeneID" id="25260237"/>
<dbReference type="InterPro" id="IPR038716">
    <property type="entry name" value="P1/P2_N_sf"/>
</dbReference>
<organism evidence="5 6">
    <name type="scientific">Mitosporidium daphniae</name>
    <dbReference type="NCBI Taxonomy" id="1485682"/>
    <lineage>
        <taxon>Eukaryota</taxon>
        <taxon>Fungi</taxon>
        <taxon>Fungi incertae sedis</taxon>
        <taxon>Microsporidia</taxon>
        <taxon>Mitosporidium</taxon>
    </lineage>
</organism>
<dbReference type="GO" id="GO:0022625">
    <property type="term" value="C:cytosolic large ribosomal subunit"/>
    <property type="evidence" value="ECO:0007669"/>
    <property type="project" value="InterPro"/>
</dbReference>
<protein>
    <recommendedName>
        <fullName evidence="7">60S acidic ribosomal protein P2</fullName>
    </recommendedName>
</protein>
<reference evidence="5 6" key="1">
    <citation type="submission" date="2014-04" db="EMBL/GenBank/DDBJ databases">
        <title>A new species of microsporidia sheds light on the evolution of extreme parasitism.</title>
        <authorList>
            <person name="Haag K.L."/>
            <person name="James T.Y."/>
            <person name="Larsson R."/>
            <person name="Schaer T.M."/>
            <person name="Refardt D."/>
            <person name="Pombert J.-F."/>
            <person name="Ebert D."/>
        </authorList>
    </citation>
    <scope>NUCLEOTIDE SEQUENCE [LARGE SCALE GENOMIC DNA]</scope>
    <source>
        <strain evidence="5 6">UGP3</strain>
        <tissue evidence="5">Spores</tissue>
    </source>
</reference>
<proteinExistence type="inferred from homology"/>
<comment type="caution">
    <text evidence="5">The sequence shown here is derived from an EMBL/GenBank/DDBJ whole genome shotgun (WGS) entry which is preliminary data.</text>
</comment>
<dbReference type="PANTHER" id="PTHR21141">
    <property type="entry name" value="60S ACIDIC RIBOSOMAL PROTEIN FAMILY MEMBER"/>
    <property type="match status" value="1"/>
</dbReference>
<comment type="similarity">
    <text evidence="1">Belongs to the eukaryotic ribosomal protein P1/P2 family.</text>
</comment>
<keyword evidence="6" id="KW-1185">Reference proteome</keyword>
<feature type="compositionally biased region" description="Low complexity" evidence="4">
    <location>
        <begin position="68"/>
        <end position="82"/>
    </location>
</feature>
<feature type="region of interest" description="Disordered" evidence="4">
    <location>
        <begin position="66"/>
        <end position="108"/>
    </location>
</feature>
<dbReference type="VEuPathDB" id="MicrosporidiaDB:DI09_51p90"/>
<dbReference type="PANTHER" id="PTHR21141:SF5">
    <property type="entry name" value="LARGE RIBOSOMAL SUBUNIT PROTEIN P2"/>
    <property type="match status" value="1"/>
</dbReference>
<gene>
    <name evidence="5" type="ORF">DI09_51p90</name>
</gene>
<sequence>MQYVAAYMLSIMGGNSSPSNTDITKILSSVGIDADSARIENLLSSIGNKDVFELIEAGRAKLASVPCGGAPAVSSAGSAAPASKKEEEKKKEEKEDSEEEEPSFDLFG</sequence>
<dbReference type="GO" id="GO:0003735">
    <property type="term" value="F:structural constituent of ribosome"/>
    <property type="evidence" value="ECO:0007669"/>
    <property type="project" value="InterPro"/>
</dbReference>
<feature type="compositionally biased region" description="Acidic residues" evidence="4">
    <location>
        <begin position="95"/>
        <end position="108"/>
    </location>
</feature>
<keyword evidence="3" id="KW-0687">Ribonucleoprotein</keyword>
<evidence type="ECO:0000313" key="6">
    <source>
        <dbReference type="Proteomes" id="UP000029725"/>
    </source>
</evidence>
<dbReference type="InterPro" id="IPR027534">
    <property type="entry name" value="Ribosomal_P1/P2"/>
</dbReference>
<dbReference type="CDD" id="cd05833">
    <property type="entry name" value="Ribosomal_P2"/>
    <property type="match status" value="1"/>
</dbReference>
<dbReference type="HAMAP" id="MF_01478">
    <property type="entry name" value="Ribosomal_L12_arch"/>
    <property type="match status" value="1"/>
</dbReference>
<evidence type="ECO:0008006" key="7">
    <source>
        <dbReference type="Google" id="ProtNLM"/>
    </source>
</evidence>
<dbReference type="RefSeq" id="XP_013237325.1">
    <property type="nucleotide sequence ID" value="XM_013381871.1"/>
</dbReference>
<keyword evidence="2" id="KW-0689">Ribosomal protein</keyword>
<dbReference type="EMBL" id="JMKJ01000466">
    <property type="protein sequence ID" value="KGG50883.1"/>
    <property type="molecule type" value="Genomic_DNA"/>
</dbReference>
<dbReference type="GO" id="GO:0002182">
    <property type="term" value="P:cytoplasmic translational elongation"/>
    <property type="evidence" value="ECO:0007669"/>
    <property type="project" value="InterPro"/>
</dbReference>
<feature type="compositionally biased region" description="Basic and acidic residues" evidence="4">
    <location>
        <begin position="83"/>
        <end position="94"/>
    </location>
</feature>
<accession>A0A098VPF9</accession>
<dbReference type="InterPro" id="IPR044076">
    <property type="entry name" value="Ribosomal_P2"/>
</dbReference>
<evidence type="ECO:0000256" key="2">
    <source>
        <dbReference type="ARBA" id="ARBA00022980"/>
    </source>
</evidence>
<evidence type="ECO:0000313" key="5">
    <source>
        <dbReference type="EMBL" id="KGG50883.1"/>
    </source>
</evidence>
<name>A0A098VPF9_9MICR</name>
<dbReference type="Gene3D" id="1.10.10.1410">
    <property type="match status" value="1"/>
</dbReference>
<evidence type="ECO:0000256" key="1">
    <source>
        <dbReference type="ARBA" id="ARBA00005436"/>
    </source>
</evidence>